<keyword evidence="1" id="KW-0175">Coiled coil</keyword>
<dbReference type="GO" id="GO:0007338">
    <property type="term" value="P:single fertilization"/>
    <property type="evidence" value="ECO:0007669"/>
    <property type="project" value="TreeGrafter"/>
</dbReference>
<evidence type="ECO:0000313" key="4">
    <source>
        <dbReference type="Proteomes" id="UP000314986"/>
    </source>
</evidence>
<dbReference type="InterPro" id="IPR051176">
    <property type="entry name" value="Cent_Immune-Sig_Mod"/>
</dbReference>
<dbReference type="SUPFAM" id="SSF51120">
    <property type="entry name" value="beta-Roll"/>
    <property type="match status" value="1"/>
</dbReference>
<feature type="compositionally biased region" description="Basic and acidic residues" evidence="2">
    <location>
        <begin position="1"/>
        <end position="115"/>
    </location>
</feature>
<feature type="compositionally biased region" description="Basic and acidic residues" evidence="2">
    <location>
        <begin position="189"/>
        <end position="198"/>
    </location>
</feature>
<name>A0A4W3JQM1_CALMI</name>
<dbReference type="InParanoid" id="A0A4W3JQM1"/>
<dbReference type="PANTHER" id="PTHR15715">
    <property type="entry name" value="CENTROSOMAL PROTEIN OF 170 KDA"/>
    <property type="match status" value="1"/>
</dbReference>
<reference evidence="4" key="2">
    <citation type="journal article" date="2007" name="PLoS Biol.">
        <title>Survey sequencing and comparative analysis of the elephant shark (Callorhinchus milii) genome.</title>
        <authorList>
            <person name="Venkatesh B."/>
            <person name="Kirkness E.F."/>
            <person name="Loh Y.H."/>
            <person name="Halpern A.L."/>
            <person name="Lee A.P."/>
            <person name="Johnson J."/>
            <person name="Dandona N."/>
            <person name="Viswanathan L.D."/>
            <person name="Tay A."/>
            <person name="Venter J.C."/>
            <person name="Strausberg R.L."/>
            <person name="Brenner S."/>
        </authorList>
    </citation>
    <scope>NUCLEOTIDE SEQUENCE [LARGE SCALE GENOMIC DNA]</scope>
</reference>
<reference evidence="4" key="1">
    <citation type="journal article" date="2006" name="Science">
        <title>Ancient noncoding elements conserved in the human genome.</title>
        <authorList>
            <person name="Venkatesh B."/>
            <person name="Kirkness E.F."/>
            <person name="Loh Y.H."/>
            <person name="Halpern A.L."/>
            <person name="Lee A.P."/>
            <person name="Johnson J."/>
            <person name="Dandona N."/>
            <person name="Viswanathan L.D."/>
            <person name="Tay A."/>
            <person name="Venter J.C."/>
            <person name="Strausberg R.L."/>
            <person name="Brenner S."/>
        </authorList>
    </citation>
    <scope>NUCLEOTIDE SEQUENCE [LARGE SCALE GENOMIC DNA]</scope>
</reference>
<sequence length="592" mass="65134">GPDHHVSDAGPDHHVSDAGPDHHVSDAGPDHHVSDAGPDHHVSDAGPHHHVSDAGPDHHVSDAGPDHHVSDAGPDHHVSDAGPDHHVSDAGPDHHVSDAGPDHHVSDAGPDHHVSDAGSTDDNTCGSRSDNPTIVNSANHTVSDTRSSESCDTTVGSPESCDTTVGSPESCDTTVGSPESCDTTVGGPESRDRTVGEQLEEELRRQVGRLQTELDEARLDIQRHQDKCLQLLGQQEEERRGSSQRAQRQSQHVQQLQAELQWVQEELERVEEEKECELLEVQERLHSAREEVVNLRHGAEEAGAERENEIATLQEELCRVQAHLQRLQQISAGYELEITSLRGEISLKTQSQQRRGAEEVAQLQGAVQSLQSECRKLRDENKDLTERLEDMEQLNIRVAERGGEAPQKVVCWSPYLTTGTKPAHGPRSDPGPAPGAASVRTASEADSPEYCDKVTPSVRGPYRLSAGRETVRGRAGGGCGQGEVNLTQLESCLREMEEQSTECGHSRRLSQRDSGSLEDSSLREQLCEAEQRAMCVQRECQGLLRELKTLEERYQRSQAERMELETELSQCKDQIHRLETVNPQGYIINIYR</sequence>
<feature type="coiled-coil region" evidence="1">
    <location>
        <begin position="533"/>
        <end position="581"/>
    </location>
</feature>
<reference evidence="4" key="3">
    <citation type="journal article" date="2014" name="Nature">
        <title>Elephant shark genome provides unique insights into gnathostome evolution.</title>
        <authorList>
            <consortium name="International Elephant Shark Genome Sequencing Consortium"/>
            <person name="Venkatesh B."/>
            <person name="Lee A.P."/>
            <person name="Ravi V."/>
            <person name="Maurya A.K."/>
            <person name="Lian M.M."/>
            <person name="Swann J.B."/>
            <person name="Ohta Y."/>
            <person name="Flajnik M.F."/>
            <person name="Sutoh Y."/>
            <person name="Kasahara M."/>
            <person name="Hoon S."/>
            <person name="Gangu V."/>
            <person name="Roy S.W."/>
            <person name="Irimia M."/>
            <person name="Korzh V."/>
            <person name="Kondrychyn I."/>
            <person name="Lim Z.W."/>
            <person name="Tay B.H."/>
            <person name="Tohari S."/>
            <person name="Kong K.W."/>
            <person name="Ho S."/>
            <person name="Lorente-Galdos B."/>
            <person name="Quilez J."/>
            <person name="Marques-Bonet T."/>
            <person name="Raney B.J."/>
            <person name="Ingham P.W."/>
            <person name="Tay A."/>
            <person name="Hillier L.W."/>
            <person name="Minx P."/>
            <person name="Boehm T."/>
            <person name="Wilson R.K."/>
            <person name="Brenner S."/>
            <person name="Warren W.C."/>
        </authorList>
    </citation>
    <scope>NUCLEOTIDE SEQUENCE [LARGE SCALE GENOMIC DNA]</scope>
</reference>
<protein>
    <submittedName>
        <fullName evidence="3">Stress response protein NST1-like</fullName>
    </submittedName>
</protein>
<evidence type="ECO:0000256" key="1">
    <source>
        <dbReference type="SAM" id="Coils"/>
    </source>
</evidence>
<dbReference type="InterPro" id="IPR011049">
    <property type="entry name" value="Serralysin-like_metalloprot_C"/>
</dbReference>
<feature type="region of interest" description="Disordered" evidence="2">
    <location>
        <begin position="419"/>
        <end position="464"/>
    </location>
</feature>
<reference evidence="3" key="4">
    <citation type="submission" date="2025-08" db="UniProtKB">
        <authorList>
            <consortium name="Ensembl"/>
        </authorList>
    </citation>
    <scope>IDENTIFICATION</scope>
</reference>
<evidence type="ECO:0000256" key="2">
    <source>
        <dbReference type="SAM" id="MobiDB-lite"/>
    </source>
</evidence>
<accession>A0A4W3JQM1</accession>
<dbReference type="GO" id="GO:0002080">
    <property type="term" value="C:acrosomal membrane"/>
    <property type="evidence" value="ECO:0007669"/>
    <property type="project" value="TreeGrafter"/>
</dbReference>
<dbReference type="GO" id="GO:0001675">
    <property type="term" value="P:acrosome assembly"/>
    <property type="evidence" value="ECO:0007669"/>
    <property type="project" value="TreeGrafter"/>
</dbReference>
<feature type="region of interest" description="Disordered" evidence="2">
    <location>
        <begin position="1"/>
        <end position="198"/>
    </location>
</feature>
<feature type="coiled-coil region" evidence="1">
    <location>
        <begin position="200"/>
        <end position="316"/>
    </location>
</feature>
<dbReference type="AlphaFoldDB" id="A0A4W3JQM1"/>
<feature type="coiled-coil region" evidence="1">
    <location>
        <begin position="360"/>
        <end position="401"/>
    </location>
</feature>
<evidence type="ECO:0000313" key="3">
    <source>
        <dbReference type="Ensembl" id="ENSCMIP00000034330.1"/>
    </source>
</evidence>
<reference evidence="3" key="5">
    <citation type="submission" date="2025-09" db="UniProtKB">
        <authorList>
            <consortium name="Ensembl"/>
        </authorList>
    </citation>
    <scope>IDENTIFICATION</scope>
</reference>
<proteinExistence type="predicted"/>
<dbReference type="PANTHER" id="PTHR15715:SF26">
    <property type="entry name" value="COILED-COIL DOMAIN-CONTAINING PROTEIN 136"/>
    <property type="match status" value="1"/>
</dbReference>
<keyword evidence="4" id="KW-1185">Reference proteome</keyword>
<dbReference type="Ensembl" id="ENSCMIT00000034846.1">
    <property type="protein sequence ID" value="ENSCMIP00000034330.1"/>
    <property type="gene ID" value="ENSCMIG00000014575.1"/>
</dbReference>
<dbReference type="Proteomes" id="UP000314986">
    <property type="component" value="Unassembled WGS sequence"/>
</dbReference>
<dbReference type="STRING" id="7868.ENSCMIP00000034330"/>
<dbReference type="GeneTree" id="ENSGT00940000159122"/>
<organism evidence="3 4">
    <name type="scientific">Callorhinchus milii</name>
    <name type="common">Ghost shark</name>
    <dbReference type="NCBI Taxonomy" id="7868"/>
    <lineage>
        <taxon>Eukaryota</taxon>
        <taxon>Metazoa</taxon>
        <taxon>Chordata</taxon>
        <taxon>Craniata</taxon>
        <taxon>Vertebrata</taxon>
        <taxon>Chondrichthyes</taxon>
        <taxon>Holocephali</taxon>
        <taxon>Chimaeriformes</taxon>
        <taxon>Callorhinchidae</taxon>
        <taxon>Callorhinchus</taxon>
    </lineage>
</organism>
<feature type="compositionally biased region" description="Polar residues" evidence="2">
    <location>
        <begin position="117"/>
        <end position="183"/>
    </location>
</feature>
<dbReference type="Gene3D" id="1.20.5.170">
    <property type="match status" value="1"/>
</dbReference>